<evidence type="ECO:0000313" key="3">
    <source>
        <dbReference type="EMBL" id="TNY20869.1"/>
    </source>
</evidence>
<feature type="compositionally biased region" description="Low complexity" evidence="1">
    <location>
        <begin position="36"/>
        <end position="46"/>
    </location>
</feature>
<feature type="region of interest" description="Disordered" evidence="1">
    <location>
        <begin position="1"/>
        <end position="82"/>
    </location>
</feature>
<evidence type="ECO:0000313" key="4">
    <source>
        <dbReference type="Proteomes" id="UP000311382"/>
    </source>
</evidence>
<dbReference type="EMBL" id="SOZI01000056">
    <property type="protein sequence ID" value="TNY20869.1"/>
    <property type="molecule type" value="Genomic_DNA"/>
</dbReference>
<dbReference type="Proteomes" id="UP000311382">
    <property type="component" value="Unassembled WGS sequence"/>
</dbReference>
<sequence>PDDSSTGPAPPRATSALPPTDTTTEPDDASGRELPSRPSSSSSLLSFLDASDQPLADKMPDGTGSDAGQLDPAPTLAPASSLASIPFGGASATLARDRLMQLGDLTPATWPIWKAALPSALEPLAQVAAVGFYLDGTFKQPEYTIAKLEETLENPVEAARFSKWSRIASTLKNVVMTYGGPRASAAVDLFDTSLGDAQ</sequence>
<feature type="non-terminal residue" evidence="2">
    <location>
        <position position="198"/>
    </location>
</feature>
<dbReference type="AlphaFoldDB" id="A0A5C5FK36"/>
<comment type="caution">
    <text evidence="2">The sequence shown here is derived from an EMBL/GenBank/DDBJ whole genome shotgun (WGS) entry which is preliminary data.</text>
</comment>
<reference evidence="2 4" key="1">
    <citation type="submission" date="2019-03" db="EMBL/GenBank/DDBJ databases">
        <title>Rhodosporidium diobovatum UCD-FST 08-225 genome sequencing, assembly, and annotation.</title>
        <authorList>
            <person name="Fakankun I.U."/>
            <person name="Fristensky B."/>
            <person name="Levin D.B."/>
        </authorList>
    </citation>
    <scope>NUCLEOTIDE SEQUENCE [LARGE SCALE GENOMIC DNA]</scope>
    <source>
        <strain evidence="2 4">UCD-FST 08-225</strain>
    </source>
</reference>
<accession>A0A5C5FK36</accession>
<protein>
    <submittedName>
        <fullName evidence="2">Uncharacterized protein</fullName>
    </submittedName>
</protein>
<keyword evidence="4" id="KW-1185">Reference proteome</keyword>
<evidence type="ECO:0000313" key="2">
    <source>
        <dbReference type="EMBL" id="TNY17223.1"/>
    </source>
</evidence>
<organism evidence="2 4">
    <name type="scientific">Rhodotorula diobovata</name>
    <dbReference type="NCBI Taxonomy" id="5288"/>
    <lineage>
        <taxon>Eukaryota</taxon>
        <taxon>Fungi</taxon>
        <taxon>Dikarya</taxon>
        <taxon>Basidiomycota</taxon>
        <taxon>Pucciniomycotina</taxon>
        <taxon>Microbotryomycetes</taxon>
        <taxon>Sporidiobolales</taxon>
        <taxon>Sporidiobolaceae</taxon>
        <taxon>Rhodotorula</taxon>
    </lineage>
</organism>
<dbReference type="EMBL" id="SOZI01000227">
    <property type="protein sequence ID" value="TNY17223.1"/>
    <property type="molecule type" value="Genomic_DNA"/>
</dbReference>
<feature type="compositionally biased region" description="Low complexity" evidence="1">
    <location>
        <begin position="70"/>
        <end position="82"/>
    </location>
</feature>
<proteinExistence type="predicted"/>
<feature type="non-terminal residue" evidence="2">
    <location>
        <position position="1"/>
    </location>
</feature>
<name>A0A5C5FK36_9BASI</name>
<evidence type="ECO:0000256" key="1">
    <source>
        <dbReference type="SAM" id="MobiDB-lite"/>
    </source>
</evidence>
<gene>
    <name evidence="2" type="ORF">DMC30DRAFT_133200</name>
    <name evidence="3" type="ORF">DMC30DRAFT_232926</name>
</gene>